<dbReference type="Gene3D" id="3.40.50.1100">
    <property type="match status" value="1"/>
</dbReference>
<protein>
    <submittedName>
        <fullName evidence="2">Uncharacterized protein</fullName>
    </submittedName>
</protein>
<evidence type="ECO:0000313" key="3">
    <source>
        <dbReference type="Proteomes" id="UP001292094"/>
    </source>
</evidence>
<evidence type="ECO:0000256" key="1">
    <source>
        <dbReference type="SAM" id="Phobius"/>
    </source>
</evidence>
<organism evidence="2 3">
    <name type="scientific">Petrolisthes manimaculis</name>
    <dbReference type="NCBI Taxonomy" id="1843537"/>
    <lineage>
        <taxon>Eukaryota</taxon>
        <taxon>Metazoa</taxon>
        <taxon>Ecdysozoa</taxon>
        <taxon>Arthropoda</taxon>
        <taxon>Crustacea</taxon>
        <taxon>Multicrustacea</taxon>
        <taxon>Malacostraca</taxon>
        <taxon>Eumalacostraca</taxon>
        <taxon>Eucarida</taxon>
        <taxon>Decapoda</taxon>
        <taxon>Pleocyemata</taxon>
        <taxon>Anomura</taxon>
        <taxon>Galatheoidea</taxon>
        <taxon>Porcellanidae</taxon>
        <taxon>Petrolisthes</taxon>
    </lineage>
</organism>
<dbReference type="AlphaFoldDB" id="A0AAE1U051"/>
<name>A0AAE1U051_9EUCA</name>
<comment type="caution">
    <text evidence="2">The sequence shown here is derived from an EMBL/GenBank/DDBJ whole genome shotgun (WGS) entry which is preliminary data.</text>
</comment>
<accession>A0AAE1U051</accession>
<dbReference type="InterPro" id="IPR036052">
    <property type="entry name" value="TrpB-like_PALP_sf"/>
</dbReference>
<feature type="transmembrane region" description="Helical" evidence="1">
    <location>
        <begin position="58"/>
        <end position="77"/>
    </location>
</feature>
<evidence type="ECO:0000313" key="2">
    <source>
        <dbReference type="EMBL" id="KAK4301445.1"/>
    </source>
</evidence>
<dbReference type="Proteomes" id="UP001292094">
    <property type="component" value="Unassembled WGS sequence"/>
</dbReference>
<dbReference type="EMBL" id="JAWZYT010002865">
    <property type="protein sequence ID" value="KAK4301445.1"/>
    <property type="molecule type" value="Genomic_DNA"/>
</dbReference>
<reference evidence="2" key="1">
    <citation type="submission" date="2023-11" db="EMBL/GenBank/DDBJ databases">
        <title>Genome assemblies of two species of porcelain crab, Petrolisthes cinctipes and Petrolisthes manimaculis (Anomura: Porcellanidae).</title>
        <authorList>
            <person name="Angst P."/>
        </authorList>
    </citation>
    <scope>NUCLEOTIDE SEQUENCE</scope>
    <source>
        <strain evidence="2">PB745_02</strain>
        <tissue evidence="2">Gill</tissue>
    </source>
</reference>
<keyword evidence="1" id="KW-0472">Membrane</keyword>
<proteinExistence type="predicted"/>
<sequence length="101" mass="11367">MSCGDFSVKGEVIKSLAPSMDIQVPYNIERLLYLFTNRDRERTFVASDDKIKSAMKRINMWFVPTLLLLLLIIITGVEGEHKRRDNVIVAGHHGGELGLPA</sequence>
<keyword evidence="1" id="KW-1133">Transmembrane helix</keyword>
<gene>
    <name evidence="2" type="ORF">Pmani_026401</name>
</gene>
<dbReference type="SUPFAM" id="SSF53686">
    <property type="entry name" value="Tryptophan synthase beta subunit-like PLP-dependent enzymes"/>
    <property type="match status" value="1"/>
</dbReference>
<keyword evidence="1" id="KW-0812">Transmembrane</keyword>
<keyword evidence="3" id="KW-1185">Reference proteome</keyword>